<reference evidence="2 3" key="1">
    <citation type="journal article" date="2018" name="Mol. Genet. Genomics">
        <title>The red deer Cervus elaphus genome CerEla1.0: sequencing, annotating, genes, and chromosomes.</title>
        <authorList>
            <person name="Bana N.A."/>
            <person name="Nyiri A."/>
            <person name="Nagy J."/>
            <person name="Frank K."/>
            <person name="Nagy T."/>
            <person name="Steger V."/>
            <person name="Schiller M."/>
            <person name="Lakatos P."/>
            <person name="Sugar L."/>
            <person name="Horn P."/>
            <person name="Barta E."/>
            <person name="Orosz L."/>
        </authorList>
    </citation>
    <scope>NUCLEOTIDE SEQUENCE [LARGE SCALE GENOMIC DNA]</scope>
    <source>
        <strain evidence="2">Hungarian</strain>
    </source>
</reference>
<feature type="compositionally biased region" description="Basic and acidic residues" evidence="1">
    <location>
        <begin position="569"/>
        <end position="585"/>
    </location>
</feature>
<keyword evidence="3" id="KW-1185">Reference proteome</keyword>
<name>A0A212CVN6_CEREH</name>
<evidence type="ECO:0000256" key="1">
    <source>
        <dbReference type="SAM" id="MobiDB-lite"/>
    </source>
</evidence>
<feature type="region of interest" description="Disordered" evidence="1">
    <location>
        <begin position="569"/>
        <end position="641"/>
    </location>
</feature>
<feature type="compositionally biased region" description="Polar residues" evidence="1">
    <location>
        <begin position="149"/>
        <end position="168"/>
    </location>
</feature>
<dbReference type="EMBL" id="MKHE01000011">
    <property type="protein sequence ID" value="OWK10041.1"/>
    <property type="molecule type" value="Genomic_DNA"/>
</dbReference>
<feature type="non-terminal residue" evidence="2">
    <location>
        <position position="1"/>
    </location>
</feature>
<evidence type="ECO:0000313" key="2">
    <source>
        <dbReference type="EMBL" id="OWK10041.1"/>
    </source>
</evidence>
<feature type="region of interest" description="Disordered" evidence="1">
    <location>
        <begin position="40"/>
        <end position="61"/>
    </location>
</feature>
<feature type="non-terminal residue" evidence="2">
    <location>
        <position position="680"/>
    </location>
</feature>
<dbReference type="Proteomes" id="UP000242450">
    <property type="component" value="Chromosome 11"/>
</dbReference>
<organism evidence="2 3">
    <name type="scientific">Cervus elaphus hippelaphus</name>
    <name type="common">European red deer</name>
    <dbReference type="NCBI Taxonomy" id="46360"/>
    <lineage>
        <taxon>Eukaryota</taxon>
        <taxon>Metazoa</taxon>
        <taxon>Chordata</taxon>
        <taxon>Craniata</taxon>
        <taxon>Vertebrata</taxon>
        <taxon>Euteleostomi</taxon>
        <taxon>Mammalia</taxon>
        <taxon>Eutheria</taxon>
        <taxon>Laurasiatheria</taxon>
        <taxon>Artiodactyla</taxon>
        <taxon>Ruminantia</taxon>
        <taxon>Pecora</taxon>
        <taxon>Cervidae</taxon>
        <taxon>Cervinae</taxon>
        <taxon>Cervus</taxon>
    </lineage>
</organism>
<evidence type="ECO:0000313" key="3">
    <source>
        <dbReference type="Proteomes" id="UP000242450"/>
    </source>
</evidence>
<sequence>IKTQLALQQLNAIASHSSTPPYTLLNQAFLKIAMSRPRFNPRGNFPLQRPRAPNPSEMRPPGPFMRPGSMGLPRFYPAGRARGIPHRFACHESYQNMEPQRMNVQVTQHQTDPRLTKEKLDFHEAQQKKEKPHGSRWDDEPHISASVGVKQSSVTQVTEQSPKVQSRYTKESASSILASFGLSNEDLEELSRYPDEQLTPENMPLILRDIRMRKMGRRLPNLPSRSRNKETLGNEAVSSNVIDYGHASKYGYTEDPLEVRIYDPEIPTDEVEDEFRSQPSISASVPAPNVMCNSMFPVEDVFRQMDFPSESSNNQSFFPVESGSKMSGLHISRGQSVLEPVKSVSQSISQTVNQTMSQSLIPPPMNQQPFSSELISTVSQQERIPREPVINSSNVHGSGGSKKNYQSEADIPIQSPFGIVKASWLPKFSHADAQKMKRLPTPSMMNDYYAASPRIFPHLCSLCNVECSHLKDWIQHQNTSTHIESCRQLQMKATEKKMKLQEGDLIPPVRGILGDQAQVTDFVDLEAPYVVCIDQEAEVQEFAIVLFLDTDPDPVHHRKKALEDVIQRSGHESEFSKQKHLEAVDKGPSPAQKLKTGSGAKMSVKSTSSAKSDSNIGGQCTRHKSKSLEGDTAPESKQMADKTVSLQRKAYLEMEFKEAITAVMEYIETTPLLIKGKSVK</sequence>
<protein>
    <submittedName>
        <fullName evidence="2">ZNF638</fullName>
    </submittedName>
</protein>
<feature type="compositionally biased region" description="Low complexity" evidence="1">
    <location>
        <begin position="601"/>
        <end position="614"/>
    </location>
</feature>
<gene>
    <name evidence="2" type="ORF">Celaphus_00005744</name>
</gene>
<dbReference type="AlphaFoldDB" id="A0A212CVN6"/>
<accession>A0A212CVN6</accession>
<feature type="region of interest" description="Disordered" evidence="1">
    <location>
        <begin position="146"/>
        <end position="168"/>
    </location>
</feature>
<dbReference type="OrthoDB" id="10072641at2759"/>
<comment type="caution">
    <text evidence="2">The sequence shown here is derived from an EMBL/GenBank/DDBJ whole genome shotgun (WGS) entry which is preliminary data.</text>
</comment>
<proteinExistence type="predicted"/>